<dbReference type="CTD" id="20214034"/>
<keyword evidence="6" id="KW-1185">Reference proteome</keyword>
<dbReference type="OrthoDB" id="10266008at2759"/>
<organism evidence="5 6">
    <name type="scientific">Helobdella robusta</name>
    <name type="common">Californian leech</name>
    <dbReference type="NCBI Taxonomy" id="6412"/>
    <lineage>
        <taxon>Eukaryota</taxon>
        <taxon>Metazoa</taxon>
        <taxon>Spiralia</taxon>
        <taxon>Lophotrochozoa</taxon>
        <taxon>Annelida</taxon>
        <taxon>Clitellata</taxon>
        <taxon>Hirudinea</taxon>
        <taxon>Rhynchobdellida</taxon>
        <taxon>Glossiphoniidae</taxon>
        <taxon>Helobdella</taxon>
    </lineage>
</organism>
<dbReference type="AlphaFoldDB" id="T1FYY6"/>
<dbReference type="InterPro" id="IPR041589">
    <property type="entry name" value="DNAH3_AAA_lid_1"/>
</dbReference>
<evidence type="ECO:0000313" key="5">
    <source>
        <dbReference type="EnsemblMetazoa" id="HelroP67238"/>
    </source>
</evidence>
<evidence type="ECO:0008006" key="7">
    <source>
        <dbReference type="Google" id="ProtNLM"/>
    </source>
</evidence>
<dbReference type="eggNOG" id="KOG3595">
    <property type="taxonomic scope" value="Eukaryota"/>
</dbReference>
<dbReference type="InterPro" id="IPR024317">
    <property type="entry name" value="Dynein_heavy_chain_D4_dom"/>
</dbReference>
<proteinExistence type="inferred from homology"/>
<dbReference type="PANTHER" id="PTHR22878">
    <property type="entry name" value="DYNEIN HEAVY CHAIN 6, AXONEMAL-LIKE-RELATED"/>
    <property type="match status" value="1"/>
</dbReference>
<dbReference type="KEGG" id="hro:HELRODRAFT_67238"/>
<reference evidence="4 6" key="2">
    <citation type="journal article" date="2013" name="Nature">
        <title>Insights into bilaterian evolution from three spiralian genomes.</title>
        <authorList>
            <person name="Simakov O."/>
            <person name="Marletaz F."/>
            <person name="Cho S.J."/>
            <person name="Edsinger-Gonzales E."/>
            <person name="Havlak P."/>
            <person name="Hellsten U."/>
            <person name="Kuo D.H."/>
            <person name="Larsson T."/>
            <person name="Lv J."/>
            <person name="Arendt D."/>
            <person name="Savage R."/>
            <person name="Osoegawa K."/>
            <person name="de Jong P."/>
            <person name="Grimwood J."/>
            <person name="Chapman J.A."/>
            <person name="Shapiro H."/>
            <person name="Aerts A."/>
            <person name="Otillar R.P."/>
            <person name="Terry A.Y."/>
            <person name="Boore J.L."/>
            <person name="Grigoriev I.V."/>
            <person name="Lindberg D.R."/>
            <person name="Seaver E.C."/>
            <person name="Weisblat D.A."/>
            <person name="Putnam N.H."/>
            <person name="Rokhsar D.S."/>
        </authorList>
    </citation>
    <scope>NUCLEOTIDE SEQUENCE</scope>
</reference>
<evidence type="ECO:0000259" key="2">
    <source>
        <dbReference type="Pfam" id="PF12780"/>
    </source>
</evidence>
<dbReference type="InterPro" id="IPR026983">
    <property type="entry name" value="DHC"/>
</dbReference>
<dbReference type="EMBL" id="KB097143">
    <property type="protein sequence ID" value="ESN99365.1"/>
    <property type="molecule type" value="Genomic_DNA"/>
</dbReference>
<dbReference type="SUPFAM" id="SSF52540">
    <property type="entry name" value="P-loop containing nucleoside triphosphate hydrolases"/>
    <property type="match status" value="1"/>
</dbReference>
<dbReference type="PANTHER" id="PTHR22878:SF68">
    <property type="entry name" value="DYNEIN HEAVY CHAIN 6, AXONEMAL-LIKE"/>
    <property type="match status" value="1"/>
</dbReference>
<dbReference type="FunFam" id="1.20.920.30:FF:000005">
    <property type="entry name" value="Dynein, axonemal, heavy chain 2"/>
    <property type="match status" value="1"/>
</dbReference>
<dbReference type="InterPro" id="IPR027417">
    <property type="entry name" value="P-loop_NTPase"/>
</dbReference>
<dbReference type="GO" id="GO:0045505">
    <property type="term" value="F:dynein intermediate chain binding"/>
    <property type="evidence" value="ECO:0007669"/>
    <property type="project" value="InterPro"/>
</dbReference>
<dbReference type="Gene3D" id="3.40.50.300">
    <property type="entry name" value="P-loop containing nucleotide triphosphate hydrolases"/>
    <property type="match status" value="1"/>
</dbReference>
<gene>
    <name evidence="5" type="primary">20214034</name>
    <name evidence="4" type="ORF">HELRODRAFT_67238</name>
</gene>
<dbReference type="Proteomes" id="UP000015101">
    <property type="component" value="Unassembled WGS sequence"/>
</dbReference>
<dbReference type="GO" id="GO:0007018">
    <property type="term" value="P:microtubule-based movement"/>
    <property type="evidence" value="ECO:0007669"/>
    <property type="project" value="InterPro"/>
</dbReference>
<name>T1FYY6_HELRO</name>
<dbReference type="OMA" id="CERSEVG"/>
<reference evidence="6" key="1">
    <citation type="submission" date="2012-12" db="EMBL/GenBank/DDBJ databases">
        <authorList>
            <person name="Hellsten U."/>
            <person name="Grimwood J."/>
            <person name="Chapman J.A."/>
            <person name="Shapiro H."/>
            <person name="Aerts A."/>
            <person name="Otillar R.P."/>
            <person name="Terry A.Y."/>
            <person name="Boore J.L."/>
            <person name="Simakov O."/>
            <person name="Marletaz F."/>
            <person name="Cho S.-J."/>
            <person name="Edsinger-Gonzales E."/>
            <person name="Havlak P."/>
            <person name="Kuo D.-H."/>
            <person name="Larsson T."/>
            <person name="Lv J."/>
            <person name="Arendt D."/>
            <person name="Savage R."/>
            <person name="Osoegawa K."/>
            <person name="de Jong P."/>
            <person name="Lindberg D.R."/>
            <person name="Seaver E.C."/>
            <person name="Weisblat D.A."/>
            <person name="Putnam N.H."/>
            <person name="Grigoriev I.V."/>
            <person name="Rokhsar D.S."/>
        </authorList>
    </citation>
    <scope>NUCLEOTIDE SEQUENCE</scope>
</reference>
<accession>T1FYY6</accession>
<feature type="domain" description="Dynein heavy chain 3 AAA+ lid" evidence="3">
    <location>
        <begin position="25"/>
        <end position="110"/>
    </location>
</feature>
<dbReference type="HOGENOM" id="CLU_032277_0_0_1"/>
<dbReference type="GO" id="GO:0051959">
    <property type="term" value="F:dynein light intermediate chain binding"/>
    <property type="evidence" value="ECO:0007669"/>
    <property type="project" value="InterPro"/>
</dbReference>
<dbReference type="EMBL" id="AMQM01001218">
    <property type="status" value="NOT_ANNOTATED_CDS"/>
    <property type="molecule type" value="Genomic_DNA"/>
</dbReference>
<evidence type="ECO:0000313" key="4">
    <source>
        <dbReference type="EMBL" id="ESN99365.1"/>
    </source>
</evidence>
<dbReference type="RefSeq" id="XP_009022548.1">
    <property type="nucleotide sequence ID" value="XM_009024300.1"/>
</dbReference>
<comment type="similarity">
    <text evidence="1">Belongs to the dynein heavy chain family.</text>
</comment>
<evidence type="ECO:0000313" key="6">
    <source>
        <dbReference type="Proteomes" id="UP000015101"/>
    </source>
</evidence>
<protein>
    <recommendedName>
        <fullName evidence="7">Dynein heavy chain AAA module D4 domain-containing protein</fullName>
    </recommendedName>
</protein>
<feature type="domain" description="Dynein heavy chain AAA module D4" evidence="2">
    <location>
        <begin position="164"/>
        <end position="421"/>
    </location>
</feature>
<dbReference type="InParanoid" id="T1FYY6"/>
<evidence type="ECO:0000259" key="3">
    <source>
        <dbReference type="Pfam" id="PF17857"/>
    </source>
</evidence>
<dbReference type="STRING" id="6412.T1FYY6"/>
<reference evidence="5" key="3">
    <citation type="submission" date="2015-06" db="UniProtKB">
        <authorList>
            <consortium name="EnsemblMetazoa"/>
        </authorList>
    </citation>
    <scope>IDENTIFICATION</scope>
</reference>
<dbReference type="GO" id="GO:0030286">
    <property type="term" value="C:dynein complex"/>
    <property type="evidence" value="ECO:0007669"/>
    <property type="project" value="InterPro"/>
</dbReference>
<sequence length="422" mass="49788">MLSQKLQDYEEDLKALADVITIATVEVYKNVSAKLLPTPAKLHYVFNLRDVSRVFSGMMRITKMYHDSKIILCRLWIHECFRVFHDRLINEKDREIFVSILTEKLGTVFDLTYHNICKDKIPPVFCDFMNKDKIYEDQSNFTLLRQHLKEQLNEYNKLHRNIYMDLVLFKNTIEHVSRIVRVVSRPRGNMLLIGIGGSGKKSSAKFAAFLCSYNIFYFDVKKNYTLENFREDIKEVYKQAILSNKKILVLLMENAIGEDSFMEDVNNLLTCEDVSDFFSQAELQQATTLLEDKSKESYNFVGQSFHSFIMDRLHNNLHILLGMSPIGKRFRNRMRMYPSLINLAIIDWFGDWPPEAYLEIAEKYIDDWQFYDEHELKPSLAKMFAYMFSSVSLFAQKSKDEFRINIYVTPTVYFESMECYKT</sequence>
<dbReference type="Pfam" id="PF12780">
    <property type="entry name" value="AAA_8"/>
    <property type="match status" value="1"/>
</dbReference>
<dbReference type="EnsemblMetazoa" id="HelroT67238">
    <property type="protein sequence ID" value="HelroP67238"/>
    <property type="gene ID" value="HelroG67238"/>
</dbReference>
<dbReference type="GeneID" id="20214034"/>
<dbReference type="Gene3D" id="1.20.920.30">
    <property type="match status" value="1"/>
</dbReference>
<evidence type="ECO:0000256" key="1">
    <source>
        <dbReference type="ARBA" id="ARBA00008887"/>
    </source>
</evidence>
<dbReference type="Pfam" id="PF17857">
    <property type="entry name" value="AAA_lid_1"/>
    <property type="match status" value="1"/>
</dbReference>